<proteinExistence type="predicted"/>
<dbReference type="EMBL" id="JACBAE010001023">
    <property type="protein sequence ID" value="KAF7174037.1"/>
    <property type="molecule type" value="Genomic_DNA"/>
</dbReference>
<protein>
    <submittedName>
        <fullName evidence="2">Uncharacterized protein</fullName>
    </submittedName>
</protein>
<gene>
    <name evidence="2" type="ORF">CNMCM5623_006339</name>
</gene>
<evidence type="ECO:0000313" key="2">
    <source>
        <dbReference type="EMBL" id="KAF7174037.1"/>
    </source>
</evidence>
<accession>A0A8H6QLJ3</accession>
<feature type="compositionally biased region" description="Polar residues" evidence="1">
    <location>
        <begin position="299"/>
        <end position="310"/>
    </location>
</feature>
<dbReference type="AlphaFoldDB" id="A0A8H6QLJ3"/>
<feature type="region of interest" description="Disordered" evidence="1">
    <location>
        <begin position="563"/>
        <end position="582"/>
    </location>
</feature>
<dbReference type="OrthoDB" id="4501419at2759"/>
<reference evidence="2" key="1">
    <citation type="submission" date="2020-06" db="EMBL/GenBank/DDBJ databases">
        <title>Draft genome sequences of strains closely related to Aspergillus parafelis and Aspergillus hiratsukae.</title>
        <authorList>
            <person name="Dos Santos R.A.C."/>
            <person name="Rivero-Menendez O."/>
            <person name="Steenwyk J.L."/>
            <person name="Mead M.E."/>
            <person name="Goldman G.H."/>
            <person name="Alastruey-Izquierdo A."/>
            <person name="Rokas A."/>
        </authorList>
    </citation>
    <scope>NUCLEOTIDE SEQUENCE</scope>
    <source>
        <strain evidence="2">CNM-CM5623</strain>
    </source>
</reference>
<comment type="caution">
    <text evidence="2">The sequence shown here is derived from an EMBL/GenBank/DDBJ whole genome shotgun (WGS) entry which is preliminary data.</text>
</comment>
<feature type="region of interest" description="Disordered" evidence="1">
    <location>
        <begin position="429"/>
        <end position="451"/>
    </location>
</feature>
<feature type="region of interest" description="Disordered" evidence="1">
    <location>
        <begin position="299"/>
        <end position="320"/>
    </location>
</feature>
<sequence length="582" mass="64558">MDKLPQDVERGDLILIYTPKAAAMLVVKPASARQDPSSSAPCIIVQKVDGHIPGSKHEDGDADEDDDDGNCTGEEMTLEMYIRKFKSQVEGDDEPKVVVRPHGRDVLKHYFFGRCPNCGVNGWFCRGCQQMWPDLFGSCGDDLSRPVCHGYQDSLEGRLLWQHKHGQDSAYSKSEIRKLQEEMLSSLRDRYEWINARRAEMGMRKEDVDELRGSEFAHLNRFPEDAIDDDPEFKFNFTNIPEEAPKDAGPKLKVEGTKRELQGILNLQDNQEFGFRPLRPWPNFLGNFISTEHKAGSVDTATVRSGTGPSTGDPAPQPCSGGEIYIDRRGLARASRHKITQYSATADGPADSNGRTKLIEEFTLQSEKCMVLISTYSISAAGKFKQLAQSIITGLLTPLKVAGDKTAEVTPSPRIGLEDSLESLAATTEKTETAARPGTTLRGQKSVHTPRSLRMDIDSAKSLDRTEPDVASRTSQVERAGDCHAHLPFEIPGAVVLSAPSIFVLRETANDVYGQINSNTSYSNQFIIMSNISQPLQELLAGDYTRNTGSWYSGRTYNKEADKSLTPLRKPSEDNDWPLLIK</sequence>
<evidence type="ECO:0000256" key="1">
    <source>
        <dbReference type="SAM" id="MobiDB-lite"/>
    </source>
</evidence>
<dbReference type="Proteomes" id="UP000654922">
    <property type="component" value="Unassembled WGS sequence"/>
</dbReference>
<evidence type="ECO:0000313" key="3">
    <source>
        <dbReference type="Proteomes" id="UP000654922"/>
    </source>
</evidence>
<name>A0A8H6QLJ3_9EURO</name>
<organism evidence="2 3">
    <name type="scientific">Aspergillus felis</name>
    <dbReference type="NCBI Taxonomy" id="1287682"/>
    <lineage>
        <taxon>Eukaryota</taxon>
        <taxon>Fungi</taxon>
        <taxon>Dikarya</taxon>
        <taxon>Ascomycota</taxon>
        <taxon>Pezizomycotina</taxon>
        <taxon>Eurotiomycetes</taxon>
        <taxon>Eurotiomycetidae</taxon>
        <taxon>Eurotiales</taxon>
        <taxon>Aspergillaceae</taxon>
        <taxon>Aspergillus</taxon>
        <taxon>Aspergillus subgen. Fumigati</taxon>
    </lineage>
</organism>